<dbReference type="Proteomes" id="UP000238322">
    <property type="component" value="Unassembled WGS sequence"/>
</dbReference>
<evidence type="ECO:0000313" key="2">
    <source>
        <dbReference type="Proteomes" id="UP000238322"/>
    </source>
</evidence>
<organism evidence="1 2">
    <name type="scientific">Blastopirellula marina</name>
    <dbReference type="NCBI Taxonomy" id="124"/>
    <lineage>
        <taxon>Bacteria</taxon>
        <taxon>Pseudomonadati</taxon>
        <taxon>Planctomycetota</taxon>
        <taxon>Planctomycetia</taxon>
        <taxon>Pirellulales</taxon>
        <taxon>Pirellulaceae</taxon>
        <taxon>Blastopirellula</taxon>
    </lineage>
</organism>
<evidence type="ECO:0000313" key="1">
    <source>
        <dbReference type="EMBL" id="PQO36371.1"/>
    </source>
</evidence>
<name>A0A2S8FW05_9BACT</name>
<accession>A0A2S8FW05</accession>
<dbReference type="EMBL" id="PUHY01000006">
    <property type="protein sequence ID" value="PQO36371.1"/>
    <property type="molecule type" value="Genomic_DNA"/>
</dbReference>
<proteinExistence type="predicted"/>
<evidence type="ECO:0008006" key="3">
    <source>
        <dbReference type="Google" id="ProtNLM"/>
    </source>
</evidence>
<sequence>MLTCGWLIWLVVATPGCGVSDSHQPIDHKDDSPAYREQVWRAVSQRVNSDLTPLPTDTLLDGTWNVELEMMGNRLPFAKYEFDDGSSVSVTLTVQENGPTSLVPYHIPDEGRFSLDGEIYHAATTMRDELVLFNGDQSLVLVATKQ</sequence>
<dbReference type="AlphaFoldDB" id="A0A2S8FW05"/>
<comment type="caution">
    <text evidence="1">The sequence shown here is derived from an EMBL/GenBank/DDBJ whole genome shotgun (WGS) entry which is preliminary data.</text>
</comment>
<gene>
    <name evidence="1" type="ORF">C5Y83_10765</name>
</gene>
<reference evidence="1 2" key="1">
    <citation type="submission" date="2018-02" db="EMBL/GenBank/DDBJ databases">
        <title>Comparative genomes isolates from brazilian mangrove.</title>
        <authorList>
            <person name="Araujo J.E."/>
            <person name="Taketani R.G."/>
            <person name="Silva M.C.P."/>
            <person name="Loureco M.V."/>
            <person name="Andreote F.D."/>
        </authorList>
    </citation>
    <scope>NUCLEOTIDE SEQUENCE [LARGE SCALE GENOMIC DNA]</scope>
    <source>
        <strain evidence="1 2">Hex-1 MGV</strain>
    </source>
</reference>
<protein>
    <recommendedName>
        <fullName evidence="3">Lipocalin-like domain-containing protein</fullName>
    </recommendedName>
</protein>